<evidence type="ECO:0000313" key="2">
    <source>
        <dbReference type="Proteomes" id="UP001196248"/>
    </source>
</evidence>
<sequence>MDLKERVKDSINSLGLPLKCLPGYLDGKHDPELRLQMLPGSNVIERDYAGNKTEQYFMEVIMRGSDEGLINQVLWQIANVLGDNDFRVISKDGSFVFSTLEIASFPHPTMADTTGTVTYVFDFKITVDTFEK</sequence>
<dbReference type="RefSeq" id="WP_148444703.1">
    <property type="nucleotide sequence ID" value="NZ_JAHPJJ010000028.1"/>
</dbReference>
<protein>
    <submittedName>
        <fullName evidence="1">Minor capsid protein</fullName>
    </submittedName>
</protein>
<dbReference type="Proteomes" id="UP001196248">
    <property type="component" value="Unassembled WGS sequence"/>
</dbReference>
<reference evidence="1 2" key="1">
    <citation type="submission" date="2021-06" db="EMBL/GenBank/DDBJ databases">
        <title>Limosilactobacillus angelus sp. nov., isolated from the human vagina.</title>
        <authorList>
            <person name="Chen Y.-S."/>
        </authorList>
    </citation>
    <scope>NUCLEOTIDE SEQUENCE [LARGE SCALE GENOMIC DNA]</scope>
    <source>
        <strain evidence="1 2">P5L02</strain>
    </source>
</reference>
<accession>A0ABS6J102</accession>
<organism evidence="1 2">
    <name type="scientific">Limosilactobacillus portuensis</name>
    <dbReference type="NCBI Taxonomy" id="2742601"/>
    <lineage>
        <taxon>Bacteria</taxon>
        <taxon>Bacillati</taxon>
        <taxon>Bacillota</taxon>
        <taxon>Bacilli</taxon>
        <taxon>Lactobacillales</taxon>
        <taxon>Lactobacillaceae</taxon>
        <taxon>Limosilactobacillus</taxon>
    </lineage>
</organism>
<gene>
    <name evidence="1" type="ORF">KSL82_09380</name>
</gene>
<evidence type="ECO:0000313" key="1">
    <source>
        <dbReference type="EMBL" id="MBU9696090.1"/>
    </source>
</evidence>
<proteinExistence type="predicted"/>
<keyword evidence="2" id="KW-1185">Reference proteome</keyword>
<dbReference type="EMBL" id="JAHPJJ010000028">
    <property type="protein sequence ID" value="MBU9696090.1"/>
    <property type="molecule type" value="Genomic_DNA"/>
</dbReference>
<comment type="caution">
    <text evidence="1">The sequence shown here is derived from an EMBL/GenBank/DDBJ whole genome shotgun (WGS) entry which is preliminary data.</text>
</comment>
<name>A0ABS6J102_9LACO</name>